<evidence type="ECO:0000313" key="1">
    <source>
        <dbReference type="EMBL" id="QNP74342.1"/>
    </source>
</evidence>
<name>A0A7H0INH6_9ACTN</name>
<protein>
    <submittedName>
        <fullName evidence="1">Uncharacterized protein</fullName>
    </submittedName>
</protein>
<dbReference type="RefSeq" id="WP_187751267.1">
    <property type="nucleotide sequence ID" value="NZ_CP060828.1"/>
</dbReference>
<sequence length="59" mass="6325">MGMERTLPTELTVQVDHLVDAPEQDAVYRDSAECAALLLVGGLLLLSPPTPRPKLPAKS</sequence>
<organism evidence="1 2">
    <name type="scientific">Streptomyces roseirectus</name>
    <dbReference type="NCBI Taxonomy" id="2768066"/>
    <lineage>
        <taxon>Bacteria</taxon>
        <taxon>Bacillati</taxon>
        <taxon>Actinomycetota</taxon>
        <taxon>Actinomycetes</taxon>
        <taxon>Kitasatosporales</taxon>
        <taxon>Streptomycetaceae</taxon>
        <taxon>Streptomyces</taxon>
    </lineage>
</organism>
<accession>A0A7H0INH6</accession>
<proteinExistence type="predicted"/>
<dbReference type="AlphaFoldDB" id="A0A7H0INH6"/>
<dbReference type="Proteomes" id="UP000516052">
    <property type="component" value="Chromosome"/>
</dbReference>
<evidence type="ECO:0000313" key="2">
    <source>
        <dbReference type="Proteomes" id="UP000516052"/>
    </source>
</evidence>
<dbReference type="EMBL" id="CP060828">
    <property type="protein sequence ID" value="QNP74342.1"/>
    <property type="molecule type" value="Genomic_DNA"/>
</dbReference>
<keyword evidence="2" id="KW-1185">Reference proteome</keyword>
<reference evidence="1 2" key="1">
    <citation type="submission" date="2020-08" db="EMBL/GenBank/DDBJ databases">
        <title>A novel species.</title>
        <authorList>
            <person name="Gao J."/>
        </authorList>
    </citation>
    <scope>NUCLEOTIDE SEQUENCE [LARGE SCALE GENOMIC DNA]</scope>
    <source>
        <strain evidence="1 2">CRXT-G-22</strain>
    </source>
</reference>
<gene>
    <name evidence="1" type="ORF">IAG44_36050</name>
</gene>
<dbReference type="KEGG" id="sroi:IAG44_36050"/>